<organism evidence="4 5">
    <name type="scientific">Ralstonia insidiosa</name>
    <dbReference type="NCBI Taxonomy" id="190721"/>
    <lineage>
        <taxon>Bacteria</taxon>
        <taxon>Pseudomonadati</taxon>
        <taxon>Pseudomonadota</taxon>
        <taxon>Betaproteobacteria</taxon>
        <taxon>Burkholderiales</taxon>
        <taxon>Burkholderiaceae</taxon>
        <taxon>Ralstonia</taxon>
    </lineage>
</organism>
<dbReference type="SUPFAM" id="SSF56954">
    <property type="entry name" value="Outer membrane efflux proteins (OEP)"/>
    <property type="match status" value="1"/>
</dbReference>
<dbReference type="KEGG" id="rin:ACS15_2954"/>
<feature type="chain" id="PRO_5041776777" evidence="2">
    <location>
        <begin position="34"/>
        <end position="505"/>
    </location>
</feature>
<protein>
    <submittedName>
        <fullName evidence="4">Efflux transporter, outer membrane factor (OMF) lipo, NodT family protein</fullName>
    </submittedName>
</protein>
<keyword evidence="2" id="KW-0449">Lipoprotein</keyword>
<keyword evidence="2" id="KW-0732">Signal</keyword>
<keyword evidence="2" id="KW-0812">Transmembrane</keyword>
<dbReference type="GeneID" id="34794112"/>
<dbReference type="Pfam" id="PF02321">
    <property type="entry name" value="OEP"/>
    <property type="match status" value="2"/>
</dbReference>
<feature type="signal peptide" evidence="2">
    <location>
        <begin position="1"/>
        <end position="33"/>
    </location>
</feature>
<evidence type="ECO:0000256" key="2">
    <source>
        <dbReference type="RuleBase" id="RU362097"/>
    </source>
</evidence>
<accession>A0AAC9FQA7</accession>
<evidence type="ECO:0000256" key="3">
    <source>
        <dbReference type="SAM" id="Coils"/>
    </source>
</evidence>
<keyword evidence="2" id="KW-1134">Transmembrane beta strand</keyword>
<dbReference type="PANTHER" id="PTHR30203">
    <property type="entry name" value="OUTER MEMBRANE CATION EFFLUX PROTEIN"/>
    <property type="match status" value="1"/>
</dbReference>
<comment type="subcellular location">
    <subcellularLocation>
        <location evidence="2">Cell membrane</location>
        <topology evidence="2">Lipid-anchor</topology>
    </subcellularLocation>
</comment>
<comment type="similarity">
    <text evidence="1 2">Belongs to the outer membrane factor (OMF) (TC 1.B.17) family.</text>
</comment>
<reference evidence="4 5" key="1">
    <citation type="submission" date="2015-09" db="EMBL/GenBank/DDBJ databases">
        <authorList>
            <person name="Xu Y."/>
            <person name="Nagy A."/>
            <person name="Liu N.T."/>
            <person name="Nou X."/>
        </authorList>
    </citation>
    <scope>NUCLEOTIDE SEQUENCE [LARGE SCALE GENOMIC DNA]</scope>
    <source>
        <strain evidence="4 5">FC1138</strain>
    </source>
</reference>
<name>A0AAC9FQA7_9RALS</name>
<dbReference type="GO" id="GO:0005886">
    <property type="term" value="C:plasma membrane"/>
    <property type="evidence" value="ECO:0007669"/>
    <property type="project" value="UniProtKB-SubCell"/>
</dbReference>
<dbReference type="GO" id="GO:0015562">
    <property type="term" value="F:efflux transmembrane transporter activity"/>
    <property type="evidence" value="ECO:0007669"/>
    <property type="project" value="InterPro"/>
</dbReference>
<dbReference type="EMBL" id="CP012605">
    <property type="protein sequence ID" value="ANH72384.1"/>
    <property type="molecule type" value="Genomic_DNA"/>
</dbReference>
<sequence length="505" mass="53588">MPANTAHGMPSSATVLLRLTIVAAACLLTAACAVGPDFKTPDAPKVTGYTPKPLPQQTSAAATQGGEAQRFVSGMPVSDQWWKAFQSEKLNKTIADAISASPTLAAAQAALRVAQQQTRAQQGAFFPMLQGSYQPSRQQNAVGTISPTLTSGAPIYTLHTAQLTVSYAPDVFGLNRRQVESLKATEEAQYFQMEAAHLTLASNIVVAAVQEASLRAQIEAQQRIVGINTQLLDNLHKQFALGAVTGLDIAAAETALAQAEQALPNLQKQLAVQRDLLAALAGKLPSEGIAETFTFADFTLPQDLPVSLPSDLVRQRPDVRAAEEQLHAATAQVGVAIANMLPQLTITGTKGGTAEIFSQMFRDGNVFWSLVGNVAQTFFDGGAMLAKKRAADAGVDQAEAQYRGTVITAFQNVADTLHALDADADVLKAALRSEQAAHRTLNITDRQRAIGQVNILAVLNAEQAYQTAVQATIGARANRFADTAALFQALGGGWWNRPNADVARR</sequence>
<keyword evidence="3" id="KW-0175">Coiled coil</keyword>
<dbReference type="InterPro" id="IPR003423">
    <property type="entry name" value="OMP_efflux"/>
</dbReference>
<evidence type="ECO:0000313" key="5">
    <source>
        <dbReference type="Proteomes" id="UP000077927"/>
    </source>
</evidence>
<dbReference type="Gene3D" id="2.20.200.10">
    <property type="entry name" value="Outer membrane efflux proteins (OEP)"/>
    <property type="match status" value="1"/>
</dbReference>
<evidence type="ECO:0000256" key="1">
    <source>
        <dbReference type="ARBA" id="ARBA00007613"/>
    </source>
</evidence>
<dbReference type="InterPro" id="IPR010131">
    <property type="entry name" value="MdtP/NodT-like"/>
</dbReference>
<dbReference type="PANTHER" id="PTHR30203:SF33">
    <property type="entry name" value="BLR4455 PROTEIN"/>
    <property type="match status" value="1"/>
</dbReference>
<evidence type="ECO:0000313" key="4">
    <source>
        <dbReference type="EMBL" id="ANH72384.1"/>
    </source>
</evidence>
<feature type="coiled-coil region" evidence="3">
    <location>
        <begin position="249"/>
        <end position="276"/>
    </location>
</feature>
<gene>
    <name evidence="4" type="ORF">ACS15_2954</name>
</gene>
<dbReference type="AlphaFoldDB" id="A0AAC9FQA7"/>
<keyword evidence="2" id="KW-0564">Palmitate</keyword>
<dbReference type="Proteomes" id="UP000077927">
    <property type="component" value="Chromosome 1"/>
</dbReference>
<proteinExistence type="inferred from homology"/>
<keyword evidence="2" id="KW-0472">Membrane</keyword>
<dbReference type="RefSeq" id="WP_012435731.1">
    <property type="nucleotide sequence ID" value="NZ_CP012605.1"/>
</dbReference>
<dbReference type="Gene3D" id="1.20.1600.10">
    <property type="entry name" value="Outer membrane efflux proteins (OEP)"/>
    <property type="match status" value="1"/>
</dbReference>
<dbReference type="NCBIfam" id="TIGR01845">
    <property type="entry name" value="outer_NodT"/>
    <property type="match status" value="1"/>
</dbReference>